<keyword evidence="3" id="KW-0614">Plasmid</keyword>
<evidence type="ECO:0000313" key="3">
    <source>
        <dbReference type="EMBL" id="WAT93634.1"/>
    </source>
</evidence>
<feature type="signal peptide" evidence="2">
    <location>
        <begin position="1"/>
        <end position="18"/>
    </location>
</feature>
<gene>
    <name evidence="3" type="ORF">O1Q84_26310</name>
</gene>
<dbReference type="EMBL" id="CP114196">
    <property type="protein sequence ID" value="WAT93634.1"/>
    <property type="molecule type" value="Genomic_DNA"/>
</dbReference>
<keyword evidence="1" id="KW-0812">Transmembrane</keyword>
<feature type="transmembrane region" description="Helical" evidence="1">
    <location>
        <begin position="39"/>
        <end position="63"/>
    </location>
</feature>
<keyword evidence="2" id="KW-0732">Signal</keyword>
<dbReference type="RefSeq" id="WP_025634011.1">
    <property type="nucleotide sequence ID" value="NZ_CP114196.1"/>
</dbReference>
<reference evidence="3" key="1">
    <citation type="submission" date="2022-12" db="EMBL/GenBank/DDBJ databases">
        <title>Vibrio parahaemolyticus become highly virulent by producing novel Tc toxins.</title>
        <authorList>
            <person name="Yang F."/>
            <person name="You Y."/>
            <person name="Lai Q."/>
            <person name="Xu L."/>
            <person name="Li F."/>
        </authorList>
    </citation>
    <scope>NUCLEOTIDE SEQUENCE</scope>
    <source>
        <strain evidence="3">Vp-HL-202005</strain>
        <plasmid evidence="3">pHLA</plasmid>
    </source>
</reference>
<dbReference type="AlphaFoldDB" id="A0AA47JN00"/>
<proteinExistence type="predicted"/>
<organism evidence="3 4">
    <name type="scientific">Vibrio parahaemolyticus</name>
    <dbReference type="NCBI Taxonomy" id="670"/>
    <lineage>
        <taxon>Bacteria</taxon>
        <taxon>Pseudomonadati</taxon>
        <taxon>Pseudomonadota</taxon>
        <taxon>Gammaproteobacteria</taxon>
        <taxon>Vibrionales</taxon>
        <taxon>Vibrionaceae</taxon>
        <taxon>Vibrio</taxon>
    </lineage>
</organism>
<feature type="transmembrane region" description="Helical" evidence="1">
    <location>
        <begin position="75"/>
        <end position="94"/>
    </location>
</feature>
<keyword evidence="1" id="KW-0472">Membrane</keyword>
<dbReference type="Proteomes" id="UP001156560">
    <property type="component" value="Plasmid pHLA"/>
</dbReference>
<name>A0AA47JN00_VIBPH</name>
<evidence type="ECO:0000256" key="2">
    <source>
        <dbReference type="SAM" id="SignalP"/>
    </source>
</evidence>
<protein>
    <submittedName>
        <fullName evidence="3">Uncharacterized protein</fullName>
    </submittedName>
</protein>
<geneLocation type="plasmid" evidence="3 4">
    <name>pHLA</name>
</geneLocation>
<keyword evidence="1" id="KW-1133">Transmembrane helix</keyword>
<evidence type="ECO:0000313" key="4">
    <source>
        <dbReference type="Proteomes" id="UP001156560"/>
    </source>
</evidence>
<sequence length="135" mass="14875">MKKWYWMFVYTLSSSSFASETHNSTIADGGINVIKHVRLWIAVLWNLRAVLGLGLVVFGFIGWYKANKADNDVSVLWPISFSIAGALLTFHGGLDLVGEVFTFSDTVDPITLDSSGRANLSSNTTYIFDEGDSTE</sequence>
<evidence type="ECO:0000256" key="1">
    <source>
        <dbReference type="SAM" id="Phobius"/>
    </source>
</evidence>
<accession>A0AA47JN00</accession>
<feature type="chain" id="PRO_5041207324" evidence="2">
    <location>
        <begin position="19"/>
        <end position="135"/>
    </location>
</feature>